<accession>A0AAW1X729</accession>
<proteinExistence type="predicted"/>
<reference evidence="1 2" key="1">
    <citation type="journal article" date="2023" name="G3 (Bethesda)">
        <title>A chromosome-length genome assembly and annotation of blackberry (Rubus argutus, cv. 'Hillquist').</title>
        <authorList>
            <person name="Bruna T."/>
            <person name="Aryal R."/>
            <person name="Dudchenko O."/>
            <person name="Sargent D.J."/>
            <person name="Mead D."/>
            <person name="Buti M."/>
            <person name="Cavallini A."/>
            <person name="Hytonen T."/>
            <person name="Andres J."/>
            <person name="Pham M."/>
            <person name="Weisz D."/>
            <person name="Mascagni F."/>
            <person name="Usai G."/>
            <person name="Natali L."/>
            <person name="Bassil N."/>
            <person name="Fernandez G.E."/>
            <person name="Lomsadze A."/>
            <person name="Armour M."/>
            <person name="Olukolu B."/>
            <person name="Poorten T."/>
            <person name="Britton C."/>
            <person name="Davik J."/>
            <person name="Ashrafi H."/>
            <person name="Aiden E.L."/>
            <person name="Borodovsky M."/>
            <person name="Worthington M."/>
        </authorList>
    </citation>
    <scope>NUCLEOTIDE SEQUENCE [LARGE SCALE GENOMIC DNA]</scope>
    <source>
        <strain evidence="1">PI 553951</strain>
    </source>
</reference>
<dbReference type="EMBL" id="JBEDUW010000004">
    <property type="protein sequence ID" value="KAK9932215.1"/>
    <property type="molecule type" value="Genomic_DNA"/>
</dbReference>
<gene>
    <name evidence="1" type="ORF">M0R45_019461</name>
</gene>
<protein>
    <submittedName>
        <fullName evidence="1">Uncharacterized protein</fullName>
    </submittedName>
</protein>
<keyword evidence="2" id="KW-1185">Reference proteome</keyword>
<comment type="caution">
    <text evidence="1">The sequence shown here is derived from an EMBL/GenBank/DDBJ whole genome shotgun (WGS) entry which is preliminary data.</text>
</comment>
<evidence type="ECO:0000313" key="1">
    <source>
        <dbReference type="EMBL" id="KAK9932215.1"/>
    </source>
</evidence>
<dbReference type="Proteomes" id="UP001457282">
    <property type="component" value="Unassembled WGS sequence"/>
</dbReference>
<evidence type="ECO:0000313" key="2">
    <source>
        <dbReference type="Proteomes" id="UP001457282"/>
    </source>
</evidence>
<dbReference type="AlphaFoldDB" id="A0AAW1X729"/>
<sequence length="89" mass="9281">MDSASFNSLQIITARAPKAANSLSPAHFSAVKPMPSWVSKSAPPAYLARAAFARSTIAQHTAVPCLCPASISLPVLTNPTPATQAVFFL</sequence>
<organism evidence="1 2">
    <name type="scientific">Rubus argutus</name>
    <name type="common">Southern blackberry</name>
    <dbReference type="NCBI Taxonomy" id="59490"/>
    <lineage>
        <taxon>Eukaryota</taxon>
        <taxon>Viridiplantae</taxon>
        <taxon>Streptophyta</taxon>
        <taxon>Embryophyta</taxon>
        <taxon>Tracheophyta</taxon>
        <taxon>Spermatophyta</taxon>
        <taxon>Magnoliopsida</taxon>
        <taxon>eudicotyledons</taxon>
        <taxon>Gunneridae</taxon>
        <taxon>Pentapetalae</taxon>
        <taxon>rosids</taxon>
        <taxon>fabids</taxon>
        <taxon>Rosales</taxon>
        <taxon>Rosaceae</taxon>
        <taxon>Rosoideae</taxon>
        <taxon>Rosoideae incertae sedis</taxon>
        <taxon>Rubus</taxon>
    </lineage>
</organism>
<name>A0AAW1X729_RUBAR</name>